<feature type="compositionally biased region" description="Basic and acidic residues" evidence="1">
    <location>
        <begin position="244"/>
        <end position="265"/>
    </location>
</feature>
<dbReference type="AlphaFoldDB" id="A0AAV2TRB4"/>
<feature type="region of interest" description="Disordered" evidence="1">
    <location>
        <begin position="1"/>
        <end position="49"/>
    </location>
</feature>
<feature type="compositionally biased region" description="Polar residues" evidence="1">
    <location>
        <begin position="39"/>
        <end position="49"/>
    </location>
</feature>
<feature type="region of interest" description="Disordered" evidence="1">
    <location>
        <begin position="186"/>
        <end position="211"/>
    </location>
</feature>
<comment type="caution">
    <text evidence="2">The sequence shown here is derived from an EMBL/GenBank/DDBJ whole genome shotgun (WGS) entry which is preliminary data.</text>
</comment>
<feature type="region of interest" description="Disordered" evidence="1">
    <location>
        <begin position="107"/>
        <end position="133"/>
    </location>
</feature>
<dbReference type="Proteomes" id="UP001497525">
    <property type="component" value="Unassembled WGS sequence"/>
</dbReference>
<evidence type="ECO:0000256" key="1">
    <source>
        <dbReference type="SAM" id="MobiDB-lite"/>
    </source>
</evidence>
<name>A0AAV2TRB4_CALDB</name>
<feature type="region of interest" description="Disordered" evidence="1">
    <location>
        <begin position="227"/>
        <end position="265"/>
    </location>
</feature>
<protein>
    <submittedName>
        <fullName evidence="2">Uncharacterized protein</fullName>
    </submittedName>
</protein>
<reference evidence="2" key="1">
    <citation type="submission" date="2024-06" db="EMBL/GenBank/DDBJ databases">
        <authorList>
            <person name="Liu X."/>
            <person name="Lenzi L."/>
            <person name="Haldenby T S."/>
            <person name="Uol C."/>
        </authorList>
    </citation>
    <scope>NUCLEOTIDE SEQUENCE</scope>
</reference>
<accession>A0AAV2TRB4</accession>
<evidence type="ECO:0000313" key="2">
    <source>
        <dbReference type="EMBL" id="CAL5137932.1"/>
    </source>
</evidence>
<proteinExistence type="predicted"/>
<gene>
    <name evidence="2" type="ORF">CDAUBV1_LOCUS12410</name>
</gene>
<dbReference type="EMBL" id="CAXLJL010000456">
    <property type="protein sequence ID" value="CAL5137932.1"/>
    <property type="molecule type" value="Genomic_DNA"/>
</dbReference>
<organism evidence="2 3">
    <name type="scientific">Calicophoron daubneyi</name>
    <name type="common">Rumen fluke</name>
    <name type="synonym">Paramphistomum daubneyi</name>
    <dbReference type="NCBI Taxonomy" id="300641"/>
    <lineage>
        <taxon>Eukaryota</taxon>
        <taxon>Metazoa</taxon>
        <taxon>Spiralia</taxon>
        <taxon>Lophotrochozoa</taxon>
        <taxon>Platyhelminthes</taxon>
        <taxon>Trematoda</taxon>
        <taxon>Digenea</taxon>
        <taxon>Plagiorchiida</taxon>
        <taxon>Pronocephalata</taxon>
        <taxon>Paramphistomoidea</taxon>
        <taxon>Paramphistomidae</taxon>
        <taxon>Calicophoron</taxon>
    </lineage>
</organism>
<sequence>MSISESGKPRTILRGSKSEADRPTKARLIMHPPTPNVPRKSSQSLRESSQLGDCVLTRRLFPHHVPLEFLRPTSIIPASRTSFLEQALRKKYGSFYKEFLQSQVVHTNPERVGAPTASGESNRPSRTRHKKKTRLVRYRSEDPKAVHRRGKLSTALKHLCSQKTKSKDKIPRYNVHLRGRNKLVSRGLNSRGSMGIPNRKGSASETRSLEFSQPTNITTEAVAKSARHYKFGPKRSNSAAPEFSDTKERGDQRNREPPSDPLKELDEIISYKMISLSDASEEQTFEK</sequence>
<feature type="compositionally biased region" description="Polar residues" evidence="1">
    <location>
        <begin position="201"/>
        <end position="211"/>
    </location>
</feature>
<evidence type="ECO:0000313" key="3">
    <source>
        <dbReference type="Proteomes" id="UP001497525"/>
    </source>
</evidence>